<dbReference type="EMBL" id="JANAVB010000999">
    <property type="protein sequence ID" value="KAJ6853173.1"/>
    <property type="molecule type" value="Genomic_DNA"/>
</dbReference>
<gene>
    <name evidence="1" type="ORF">M6B38_251530</name>
</gene>
<reference evidence="1" key="2">
    <citation type="submission" date="2023-04" db="EMBL/GenBank/DDBJ databases">
        <authorList>
            <person name="Bruccoleri R.E."/>
            <person name="Oakeley E.J."/>
            <person name="Faust A.-M."/>
            <person name="Dessus-Babus S."/>
            <person name="Altorfer M."/>
            <person name="Burckhardt D."/>
            <person name="Oertli M."/>
            <person name="Naumann U."/>
            <person name="Petersen F."/>
            <person name="Wong J."/>
        </authorList>
    </citation>
    <scope>NUCLEOTIDE SEQUENCE</scope>
    <source>
        <strain evidence="1">GSM-AAB239-AS_SAM_17_03QT</strain>
        <tissue evidence="1">Leaf</tissue>
    </source>
</reference>
<dbReference type="Proteomes" id="UP001140949">
    <property type="component" value="Unassembled WGS sequence"/>
</dbReference>
<keyword evidence="2" id="KW-1185">Reference proteome</keyword>
<dbReference type="AlphaFoldDB" id="A0AAX6IJQ4"/>
<reference evidence="1" key="1">
    <citation type="journal article" date="2023" name="GigaByte">
        <title>Genome assembly of the bearded iris, Iris pallida Lam.</title>
        <authorList>
            <person name="Bruccoleri R.E."/>
            <person name="Oakeley E.J."/>
            <person name="Faust A.M.E."/>
            <person name="Altorfer M."/>
            <person name="Dessus-Babus S."/>
            <person name="Burckhardt D."/>
            <person name="Oertli M."/>
            <person name="Naumann U."/>
            <person name="Petersen F."/>
            <person name="Wong J."/>
        </authorList>
    </citation>
    <scope>NUCLEOTIDE SEQUENCE</scope>
    <source>
        <strain evidence="1">GSM-AAB239-AS_SAM_17_03QT</strain>
    </source>
</reference>
<evidence type="ECO:0000313" key="2">
    <source>
        <dbReference type="Proteomes" id="UP001140949"/>
    </source>
</evidence>
<protein>
    <submittedName>
        <fullName evidence="1">Uncharacterized protein</fullName>
    </submittedName>
</protein>
<comment type="caution">
    <text evidence="1">The sequence shown here is derived from an EMBL/GenBank/DDBJ whole genome shotgun (WGS) entry which is preliminary data.</text>
</comment>
<evidence type="ECO:0000313" key="1">
    <source>
        <dbReference type="EMBL" id="KAJ6853173.1"/>
    </source>
</evidence>
<name>A0AAX6IJQ4_IRIPA</name>
<proteinExistence type="predicted"/>
<sequence>MTHLTLSLHIISSLSLSTEQSLFLISLPTEHRHPLPADRCRAPPSHHLLVEHHRLFVEHTVRFSKTVLPPLEGSCPFATRGAADIIQAPSPRRLRRAHHLLRSCRPPETKSPPPPLRDSIDVTTEEFAVGQLEHHRHAGARRQCSGAVPPRRRLAAVVCRGASADPS</sequence>
<organism evidence="1 2">
    <name type="scientific">Iris pallida</name>
    <name type="common">Sweet iris</name>
    <dbReference type="NCBI Taxonomy" id="29817"/>
    <lineage>
        <taxon>Eukaryota</taxon>
        <taxon>Viridiplantae</taxon>
        <taxon>Streptophyta</taxon>
        <taxon>Embryophyta</taxon>
        <taxon>Tracheophyta</taxon>
        <taxon>Spermatophyta</taxon>
        <taxon>Magnoliopsida</taxon>
        <taxon>Liliopsida</taxon>
        <taxon>Asparagales</taxon>
        <taxon>Iridaceae</taxon>
        <taxon>Iridoideae</taxon>
        <taxon>Irideae</taxon>
        <taxon>Iris</taxon>
    </lineage>
</organism>
<accession>A0AAX6IJQ4</accession>